<sequence>MGLLVSVEQSRRNLPARTHPKNYLPLHSPRQWQHKKLLPPRLISPASILLLVLGKKLLRRCKPSGRGTEMLNVSMPNMHPNPPLSTSLIIPVTYDVNAQVKAIEAFETKAVAKAQETEAKIDVELKELQATLANIEDARPFDELTTEDVGRAHPRIVEAVETMLKKGKWTVPGYKEKFGDLNLM</sequence>
<gene>
    <name evidence="2" type="ORF">Agabi119p4_5073</name>
</gene>
<evidence type="ECO:0000313" key="2">
    <source>
        <dbReference type="EMBL" id="KAF7776680.1"/>
    </source>
</evidence>
<dbReference type="InterPro" id="IPR036228">
    <property type="entry name" value="ATP_synth_F0_dsu_sf_mt"/>
</dbReference>
<evidence type="ECO:0000256" key="1">
    <source>
        <dbReference type="SAM" id="Coils"/>
    </source>
</evidence>
<dbReference type="GO" id="GO:0015986">
    <property type="term" value="P:proton motive force-driven ATP synthesis"/>
    <property type="evidence" value="ECO:0007669"/>
    <property type="project" value="InterPro"/>
</dbReference>
<name>A0A8H7F4K6_AGABI</name>
<protein>
    <recommendedName>
        <fullName evidence="4">ATP synthase subunit d, mitochondrial</fullName>
    </recommendedName>
</protein>
<dbReference type="Gene3D" id="6.10.280.70">
    <property type="match status" value="1"/>
</dbReference>
<feature type="coiled-coil region" evidence="1">
    <location>
        <begin position="111"/>
        <end position="138"/>
    </location>
</feature>
<accession>A0A8H7F4K6</accession>
<evidence type="ECO:0008006" key="4">
    <source>
        <dbReference type="Google" id="ProtNLM"/>
    </source>
</evidence>
<evidence type="ECO:0000313" key="3">
    <source>
        <dbReference type="Proteomes" id="UP000629468"/>
    </source>
</evidence>
<dbReference type="GO" id="GO:0015078">
    <property type="term" value="F:proton transmembrane transporter activity"/>
    <property type="evidence" value="ECO:0007669"/>
    <property type="project" value="InterPro"/>
</dbReference>
<reference evidence="2 3" key="1">
    <citation type="journal article" name="Sci. Rep.">
        <title>Telomere-to-telomere assembled and centromere annotated genomes of the two main subspecies of the button mushroom Agaricus bisporus reveal especially polymorphic chromosome ends.</title>
        <authorList>
            <person name="Sonnenberg A.S.M."/>
            <person name="Sedaghat-Telgerd N."/>
            <person name="Lavrijssen B."/>
            <person name="Ohm R.A."/>
            <person name="Hendrickx P.M."/>
            <person name="Scholtmeijer K."/>
            <person name="Baars J.J.P."/>
            <person name="van Peer A."/>
        </authorList>
    </citation>
    <scope>NUCLEOTIDE SEQUENCE [LARGE SCALE GENOMIC DNA]</scope>
    <source>
        <strain evidence="2 3">H119_p4</strain>
    </source>
</reference>
<dbReference type="EMBL" id="JABXXO010000006">
    <property type="protein sequence ID" value="KAF7776680.1"/>
    <property type="molecule type" value="Genomic_DNA"/>
</dbReference>
<dbReference type="AlphaFoldDB" id="A0A8H7F4K6"/>
<dbReference type="GO" id="GO:0045259">
    <property type="term" value="C:proton-transporting ATP synthase complex"/>
    <property type="evidence" value="ECO:0007669"/>
    <property type="project" value="InterPro"/>
</dbReference>
<dbReference type="Proteomes" id="UP000629468">
    <property type="component" value="Unassembled WGS sequence"/>
</dbReference>
<dbReference type="SUPFAM" id="SSF161065">
    <property type="entry name" value="ATP synthase D chain-like"/>
    <property type="match status" value="1"/>
</dbReference>
<comment type="caution">
    <text evidence="2">The sequence shown here is derived from an EMBL/GenBank/DDBJ whole genome shotgun (WGS) entry which is preliminary data.</text>
</comment>
<keyword evidence="1" id="KW-0175">Coiled coil</keyword>
<proteinExistence type="predicted"/>
<organism evidence="2 3">
    <name type="scientific">Agaricus bisporus var. burnettii</name>
    <dbReference type="NCBI Taxonomy" id="192524"/>
    <lineage>
        <taxon>Eukaryota</taxon>
        <taxon>Fungi</taxon>
        <taxon>Dikarya</taxon>
        <taxon>Basidiomycota</taxon>
        <taxon>Agaricomycotina</taxon>
        <taxon>Agaricomycetes</taxon>
        <taxon>Agaricomycetidae</taxon>
        <taxon>Agaricales</taxon>
        <taxon>Agaricineae</taxon>
        <taxon>Agaricaceae</taxon>
        <taxon>Agaricus</taxon>
    </lineage>
</organism>